<keyword evidence="2" id="KW-0479">Metal-binding</keyword>
<dbReference type="SUPFAM" id="SSF51604">
    <property type="entry name" value="Enolase C-terminal domain-like"/>
    <property type="match status" value="1"/>
</dbReference>
<feature type="domain" description="Mandelate racemase/muconate lactonizing enzyme C-terminal" evidence="4">
    <location>
        <begin position="144"/>
        <end position="240"/>
    </location>
</feature>
<dbReference type="CDD" id="cd03316">
    <property type="entry name" value="MR_like"/>
    <property type="match status" value="1"/>
</dbReference>
<dbReference type="GO" id="GO:0016052">
    <property type="term" value="P:carbohydrate catabolic process"/>
    <property type="evidence" value="ECO:0007669"/>
    <property type="project" value="TreeGrafter"/>
</dbReference>
<dbReference type="GO" id="GO:0009063">
    <property type="term" value="P:amino acid catabolic process"/>
    <property type="evidence" value="ECO:0007669"/>
    <property type="project" value="InterPro"/>
</dbReference>
<organism evidence="5 6">
    <name type="scientific">Devosia enhydra</name>
    <dbReference type="NCBI Taxonomy" id="665118"/>
    <lineage>
        <taxon>Bacteria</taxon>
        <taxon>Pseudomonadati</taxon>
        <taxon>Pseudomonadota</taxon>
        <taxon>Alphaproteobacteria</taxon>
        <taxon>Hyphomicrobiales</taxon>
        <taxon>Devosiaceae</taxon>
        <taxon>Devosia</taxon>
    </lineage>
</organism>
<protein>
    <submittedName>
        <fullName evidence="5">L-alanine-DL-glutamate epimerase</fullName>
    </submittedName>
</protein>
<dbReference type="STRING" id="665118.SAMN02983003_0086"/>
<dbReference type="SFLD" id="SFLDG00179">
    <property type="entry name" value="mandelate_racemase"/>
    <property type="match status" value="1"/>
</dbReference>
<dbReference type="Gene3D" id="3.20.20.120">
    <property type="entry name" value="Enolase-like C-terminal domain"/>
    <property type="match status" value="1"/>
</dbReference>
<evidence type="ECO:0000256" key="2">
    <source>
        <dbReference type="ARBA" id="ARBA00022723"/>
    </source>
</evidence>
<dbReference type="PANTHER" id="PTHR13794:SF58">
    <property type="entry name" value="MITOCHONDRIAL ENOLASE SUPERFAMILY MEMBER 1"/>
    <property type="match status" value="1"/>
</dbReference>
<dbReference type="InterPro" id="IPR029065">
    <property type="entry name" value="Enolase_C-like"/>
</dbReference>
<dbReference type="PROSITE" id="PS00909">
    <property type="entry name" value="MR_MLE_2"/>
    <property type="match status" value="1"/>
</dbReference>
<gene>
    <name evidence="5" type="ORF">SAMN02983003_0086</name>
</gene>
<dbReference type="InterPro" id="IPR018110">
    <property type="entry name" value="Mandel_Rmase/mucon_lact_enz_CS"/>
</dbReference>
<dbReference type="Proteomes" id="UP000183447">
    <property type="component" value="Unassembled WGS sequence"/>
</dbReference>
<dbReference type="InterPro" id="IPR046945">
    <property type="entry name" value="RHMD-like"/>
</dbReference>
<evidence type="ECO:0000256" key="1">
    <source>
        <dbReference type="ARBA" id="ARBA00001946"/>
    </source>
</evidence>
<dbReference type="GO" id="GO:0000287">
    <property type="term" value="F:magnesium ion binding"/>
    <property type="evidence" value="ECO:0007669"/>
    <property type="project" value="UniProtKB-ARBA"/>
</dbReference>
<dbReference type="RefSeq" id="WP_072338464.1">
    <property type="nucleotide sequence ID" value="NZ_FPKU01000001.1"/>
</dbReference>
<dbReference type="SUPFAM" id="SSF54826">
    <property type="entry name" value="Enolase N-terminal domain-like"/>
    <property type="match status" value="1"/>
</dbReference>
<dbReference type="AlphaFoldDB" id="A0A1K2HSE1"/>
<evidence type="ECO:0000313" key="6">
    <source>
        <dbReference type="Proteomes" id="UP000183447"/>
    </source>
</evidence>
<dbReference type="Pfam" id="PF02746">
    <property type="entry name" value="MR_MLE_N"/>
    <property type="match status" value="1"/>
</dbReference>
<accession>A0A1K2HSE1</accession>
<dbReference type="InterPro" id="IPR013342">
    <property type="entry name" value="Mandelate_racemase_C"/>
</dbReference>
<dbReference type="Gene3D" id="3.30.390.10">
    <property type="entry name" value="Enolase-like, N-terminal domain"/>
    <property type="match status" value="1"/>
</dbReference>
<dbReference type="PANTHER" id="PTHR13794">
    <property type="entry name" value="ENOLASE SUPERFAMILY, MANDELATE RACEMASE"/>
    <property type="match status" value="1"/>
</dbReference>
<reference evidence="5 6" key="1">
    <citation type="submission" date="2016-11" db="EMBL/GenBank/DDBJ databases">
        <authorList>
            <person name="Jaros S."/>
            <person name="Januszkiewicz K."/>
            <person name="Wedrychowicz H."/>
        </authorList>
    </citation>
    <scope>NUCLEOTIDE SEQUENCE [LARGE SCALE GENOMIC DNA]</scope>
    <source>
        <strain evidence="5 6">ATCC 23634</strain>
    </source>
</reference>
<evidence type="ECO:0000256" key="3">
    <source>
        <dbReference type="ARBA" id="ARBA00022842"/>
    </source>
</evidence>
<evidence type="ECO:0000313" key="5">
    <source>
        <dbReference type="EMBL" id="SFZ80720.1"/>
    </source>
</evidence>
<dbReference type="InterPro" id="IPR029017">
    <property type="entry name" value="Enolase-like_N"/>
</dbReference>
<sequence length="358" mass="39384">MTITKASSWMLRFPSNRAAAERADEEFELIGVTLEDSSGETGTGWTFTSDHGGGGAVKALLDDILVPRLKGREAHEVETINAELFHLTHRLGYGIASMAISAIDVALWDLKSRMAGLSLSRALGRSRATIPCYGSGKASPSLPIDDLVSLSAGYIADGFKAVKIRVGREPDRDVDRVRAVREAIGPEPLIMCDANERLSLPAALWLGKRLADLNVFWLEEPILSQDIEGYRRLRSALPMAFSMGEHVFSRRDFMPFIREGVTDVVNPDICFVGGITEAMKIGHVADSFGIGFAPHFMSVLSVHVAASLPRATFVEFYPFMDDLLTHQLLVKDGEIVVPDRPGHGVEFTKEAWRRYRVA</sequence>
<name>A0A1K2HSE1_9HYPH</name>
<dbReference type="Pfam" id="PF13378">
    <property type="entry name" value="MR_MLE_C"/>
    <property type="match status" value="1"/>
</dbReference>
<evidence type="ECO:0000259" key="4">
    <source>
        <dbReference type="SMART" id="SM00922"/>
    </source>
</evidence>
<dbReference type="OrthoDB" id="9802699at2"/>
<dbReference type="EMBL" id="FPKU01000001">
    <property type="protein sequence ID" value="SFZ80720.1"/>
    <property type="molecule type" value="Genomic_DNA"/>
</dbReference>
<proteinExistence type="predicted"/>
<keyword evidence="3" id="KW-0460">Magnesium</keyword>
<dbReference type="InterPro" id="IPR013341">
    <property type="entry name" value="Mandelate_racemase_N_dom"/>
</dbReference>
<keyword evidence="6" id="KW-1185">Reference proteome</keyword>
<dbReference type="SFLD" id="SFLDS00001">
    <property type="entry name" value="Enolase"/>
    <property type="match status" value="1"/>
</dbReference>
<dbReference type="SMART" id="SM00922">
    <property type="entry name" value="MR_MLE"/>
    <property type="match status" value="1"/>
</dbReference>
<dbReference type="InterPro" id="IPR036849">
    <property type="entry name" value="Enolase-like_C_sf"/>
</dbReference>
<dbReference type="GO" id="GO:0016836">
    <property type="term" value="F:hydro-lyase activity"/>
    <property type="evidence" value="ECO:0007669"/>
    <property type="project" value="TreeGrafter"/>
</dbReference>
<comment type="cofactor">
    <cofactor evidence="1">
        <name>Mg(2+)</name>
        <dbReference type="ChEBI" id="CHEBI:18420"/>
    </cofactor>
</comment>